<dbReference type="RefSeq" id="WP_051835668.1">
    <property type="nucleotide sequence ID" value="NZ_BMUB01000001.1"/>
</dbReference>
<dbReference type="Proteomes" id="UP000037395">
    <property type="component" value="Unassembled WGS sequence"/>
</dbReference>
<organism evidence="3 4">
    <name type="scientific">Kitasatospora aureofaciens</name>
    <name type="common">Streptomyces aureofaciens</name>
    <dbReference type="NCBI Taxonomy" id="1894"/>
    <lineage>
        <taxon>Bacteria</taxon>
        <taxon>Bacillati</taxon>
        <taxon>Actinomycetota</taxon>
        <taxon>Actinomycetes</taxon>
        <taxon>Kitasatosporales</taxon>
        <taxon>Streptomycetaceae</taxon>
        <taxon>Kitasatospora</taxon>
    </lineage>
</organism>
<accession>A0A1E7MXG4</accession>
<dbReference type="EMBL" id="JPRF03000076">
    <property type="protein sequence ID" value="OEV33101.1"/>
    <property type="molecule type" value="Genomic_DNA"/>
</dbReference>
<sequence>MSDQEKGIAFLALRHQLLVLQLQVGTPSFTDTDRATLTGPLHRLPRDRLCQLLTLVRPDTILRRDRNLPKRRHTATCAPKRRGRPPTLRSIRALGPMRNRSDTGPGSQESAPLTDMATAAGA</sequence>
<comment type="caution">
    <text evidence="3">The sequence shown here is derived from an EMBL/GenBank/DDBJ whole genome shotgun (WGS) entry which is preliminary data.</text>
</comment>
<feature type="compositionally biased region" description="Polar residues" evidence="1">
    <location>
        <begin position="102"/>
        <end position="111"/>
    </location>
</feature>
<accession>A0A8H9HG48</accession>
<evidence type="ECO:0000313" key="3">
    <source>
        <dbReference type="EMBL" id="OEV33101.1"/>
    </source>
</evidence>
<name>A0A1E7MXG4_KITAU</name>
<reference evidence="2" key="5">
    <citation type="submission" date="2020-09" db="EMBL/GenBank/DDBJ databases">
        <authorList>
            <person name="Sun Q."/>
            <person name="Ohkuma M."/>
        </authorList>
    </citation>
    <scope>NUCLEOTIDE SEQUENCE</scope>
    <source>
        <strain evidence="2">JCM 4434</strain>
    </source>
</reference>
<gene>
    <name evidence="2" type="ORF">GCM10010502_02960</name>
    <name evidence="3" type="ORF">HS99_0014690</name>
</gene>
<reference evidence="3" key="4">
    <citation type="submission" date="2016-08" db="EMBL/GenBank/DDBJ databases">
        <title>Sequencing, Assembly and Comparative Genomics of S. aureofaciens ATCC 10762.</title>
        <authorList>
            <person name="Gradnigo J.S."/>
            <person name="Johnson N."/>
            <person name="Somerville G.A."/>
        </authorList>
    </citation>
    <scope>NUCLEOTIDE SEQUENCE [LARGE SCALE GENOMIC DNA]</scope>
    <source>
        <strain evidence="3">ATCC 10762</strain>
    </source>
</reference>
<dbReference type="AlphaFoldDB" id="A0A1E7MXG4"/>
<dbReference type="EMBL" id="BMUB01000001">
    <property type="protein sequence ID" value="GGU56071.1"/>
    <property type="molecule type" value="Genomic_DNA"/>
</dbReference>
<keyword evidence="4" id="KW-1185">Reference proteome</keyword>
<reference evidence="4" key="3">
    <citation type="submission" date="2016-08" db="EMBL/GenBank/DDBJ databases">
        <title>Sequencing, assembly and comparative genomics of S. aureofaciens ATCC 10762.</title>
        <authorList>
            <person name="Gradnigo J.S."/>
            <person name="Johnson N."/>
            <person name="Somerville G.A."/>
        </authorList>
    </citation>
    <scope>NUCLEOTIDE SEQUENCE [LARGE SCALE GENOMIC DNA]</scope>
    <source>
        <strain evidence="4">ATCC 10762 / DSM 40127 / CCM 3239 / JCM 4008 / LMG 5968 / NBRC 12843 / NCIMB 8234 / A-377</strain>
    </source>
</reference>
<dbReference type="GeneID" id="97483489"/>
<reference evidence="3 4" key="2">
    <citation type="submission" date="2014-07" db="EMBL/GenBank/DDBJ databases">
        <authorList>
            <person name="Zhang J.E."/>
            <person name="Yang H."/>
            <person name="Guo J."/>
            <person name="Deng Z."/>
            <person name="Luo H."/>
            <person name="Luo M."/>
            <person name="Zhao B."/>
        </authorList>
    </citation>
    <scope>NUCLEOTIDE SEQUENCE [LARGE SCALE GENOMIC DNA]</scope>
    <source>
        <strain evidence="3">ATCC 10762</strain>
        <strain evidence="4">ATCC 10762 / DSM 40127 / CCM 3239 / JCM 4008 / LMG 5968 / NBRC 12843 / NCIMB 8234 / A-377</strain>
    </source>
</reference>
<evidence type="ECO:0000313" key="2">
    <source>
        <dbReference type="EMBL" id="GGU56071.1"/>
    </source>
</evidence>
<dbReference type="Proteomes" id="UP000610124">
    <property type="component" value="Unassembled WGS sequence"/>
</dbReference>
<evidence type="ECO:0000256" key="1">
    <source>
        <dbReference type="SAM" id="MobiDB-lite"/>
    </source>
</evidence>
<feature type="compositionally biased region" description="Basic residues" evidence="1">
    <location>
        <begin position="69"/>
        <end position="84"/>
    </location>
</feature>
<proteinExistence type="predicted"/>
<protein>
    <submittedName>
        <fullName evidence="3">Uncharacterized protein</fullName>
    </submittedName>
</protein>
<reference evidence="2" key="1">
    <citation type="journal article" date="2014" name="Int. J. Syst. Evol. Microbiol.">
        <title>Complete genome sequence of Corynebacterium casei LMG S-19264T (=DSM 44701T), isolated from a smear-ripened cheese.</title>
        <authorList>
            <consortium name="US DOE Joint Genome Institute (JGI-PGF)"/>
            <person name="Walter F."/>
            <person name="Albersmeier A."/>
            <person name="Kalinowski J."/>
            <person name="Ruckert C."/>
        </authorList>
    </citation>
    <scope>NUCLEOTIDE SEQUENCE</scope>
    <source>
        <strain evidence="2">JCM 4434</strain>
    </source>
</reference>
<evidence type="ECO:0000313" key="4">
    <source>
        <dbReference type="Proteomes" id="UP000037395"/>
    </source>
</evidence>
<feature type="region of interest" description="Disordered" evidence="1">
    <location>
        <begin position="69"/>
        <end position="122"/>
    </location>
</feature>